<protein>
    <submittedName>
        <fullName evidence="1">Uncharacterized protein</fullName>
    </submittedName>
</protein>
<organism evidence="1 2">
    <name type="scientific">Methylosinus sporium</name>
    <dbReference type="NCBI Taxonomy" id="428"/>
    <lineage>
        <taxon>Bacteria</taxon>
        <taxon>Pseudomonadati</taxon>
        <taxon>Pseudomonadota</taxon>
        <taxon>Alphaproteobacteria</taxon>
        <taxon>Hyphomicrobiales</taxon>
        <taxon>Methylocystaceae</taxon>
        <taxon>Methylosinus</taxon>
    </lineage>
</organism>
<proteinExistence type="predicted"/>
<sequence>MTNGGASVRQIPFLDVRDGGPIAHATARIAAAEALRDACLAPMPRWGHVCLAPLDRLARSWLQKSASRYFEDLERIAEILGFHGAATLNMSYLFACTTRAFVGPDGAPMIRRSLDWPFRGLGRGVEIAWAAGTAGGFYNVTWPGAVGVLTAMAPGRFSAVINQAPMRRRIDGLAAFPYDFALNLANALKCETGWPPDHLLRYAFETCATFEEAVALLAREPLARPVLFTLTGTKPQEIALIERTERDANVLRGPVIVANDWQQPRPGWRGRMGPENNEARRALMRRTPADAAPFAWAIPPVLNHTTRLVVEMTSARADGLAARGYECAPWRSLPEPATADFRLGDGAAALAA</sequence>
<dbReference type="GO" id="GO:0016810">
    <property type="term" value="F:hydrolase activity, acting on carbon-nitrogen (but not peptide) bonds"/>
    <property type="evidence" value="ECO:0007669"/>
    <property type="project" value="TreeGrafter"/>
</dbReference>
<evidence type="ECO:0000313" key="2">
    <source>
        <dbReference type="Proteomes" id="UP000245137"/>
    </source>
</evidence>
<keyword evidence="2" id="KW-1185">Reference proteome</keyword>
<dbReference type="PANTHER" id="PTHR28583">
    <property type="entry name" value="ACID AMIDASE"/>
    <property type="match status" value="1"/>
</dbReference>
<dbReference type="Gene3D" id="3.60.60.10">
    <property type="entry name" value="Penicillin V Acylase, Chain A"/>
    <property type="match status" value="1"/>
</dbReference>
<dbReference type="EMBL" id="PUIV01000018">
    <property type="protein sequence ID" value="PWB93621.1"/>
    <property type="molecule type" value="Genomic_DNA"/>
</dbReference>
<dbReference type="AlphaFoldDB" id="A0A2U1SPT3"/>
<dbReference type="Proteomes" id="UP000245137">
    <property type="component" value="Unassembled WGS sequence"/>
</dbReference>
<gene>
    <name evidence="1" type="ORF">C5689_12195</name>
</gene>
<comment type="caution">
    <text evidence="1">The sequence shown here is derived from an EMBL/GenBank/DDBJ whole genome shotgun (WGS) entry which is preliminary data.</text>
</comment>
<name>A0A2U1SPT3_METSR</name>
<dbReference type="PANTHER" id="PTHR28583:SF4">
    <property type="entry name" value="N-ACYLETHANOLAMINE-HYDROLYZING ACID AMIDASE"/>
    <property type="match status" value="1"/>
</dbReference>
<accession>A0A2U1SPT3</accession>
<reference evidence="1 2" key="1">
    <citation type="journal article" date="2018" name="Appl. Microbiol. Biotechnol.">
        <title>Co-cultivation of the strictly anaerobic methanogen Methanosarcina barkeri with aerobic methanotrophs in an oxygen-limited membrane bioreactor.</title>
        <authorList>
            <person name="In 't Zandt M.H."/>
            <person name="van den Bosch T.J.M."/>
            <person name="Rijkers R."/>
            <person name="van Kessel M.A.H.J."/>
            <person name="Jetten M.S.M."/>
            <person name="Welte C.U."/>
        </authorList>
    </citation>
    <scope>NUCLEOTIDE SEQUENCE [LARGE SCALE GENOMIC DNA]</scope>
    <source>
        <strain evidence="1 2">DSM 17706</strain>
    </source>
</reference>
<evidence type="ECO:0000313" key="1">
    <source>
        <dbReference type="EMBL" id="PWB93621.1"/>
    </source>
</evidence>
<dbReference type="OrthoDB" id="7325338at2"/>